<dbReference type="RefSeq" id="WP_117230830.1">
    <property type="nucleotide sequence ID" value="NZ_CP061725.1"/>
</dbReference>
<proteinExistence type="predicted"/>
<accession>A0A372FS14</accession>
<dbReference type="SUPFAM" id="SSF63380">
    <property type="entry name" value="Riboflavin synthase domain-like"/>
    <property type="match status" value="1"/>
</dbReference>
<reference evidence="2 3" key="1">
    <citation type="submission" date="2018-08" db="EMBL/GenBank/DDBJ databases">
        <title>Verrucosispora craniellae sp. nov., isolated from a marine sponge in the South China Sea.</title>
        <authorList>
            <person name="Li L."/>
            <person name="Lin H.W."/>
        </authorList>
    </citation>
    <scope>NUCLEOTIDE SEQUENCE [LARGE SCALE GENOMIC DNA]</scope>
    <source>
        <strain evidence="2 3">LHW63014</strain>
    </source>
</reference>
<dbReference type="Gene3D" id="3.40.50.80">
    <property type="entry name" value="Nucleotide-binding domain of ferredoxin-NADP reductase (FNR) module"/>
    <property type="match status" value="1"/>
</dbReference>
<sequence>MNRRELPRFTGPNMTGELQFNYMDRLIRRDLKVARTEDITPRYRRVVFVGDDLADGFPFANFSPDHVRVFFPHPDTGELVAPREQPDGSWPNEGGTGDPIHRDYTVRAWDPMARELSLDFVLHGHGVAGRWAQQARPGDPLVVNGPSSNWRLPENYPHYLALGDETALPALARIIGEAPAGSHVTALIEVADAGEEQVLTGQAQVDLRWVHRDSAPVGEGHLSPLETALRAWTPPADAGSLFAFAAGETSSLKPIRRYLRNEIGLAKDQVVVDGYWKRGVGGFDHHDSDIDDN</sequence>
<evidence type="ECO:0000313" key="3">
    <source>
        <dbReference type="Proteomes" id="UP000262621"/>
    </source>
</evidence>
<dbReference type="AlphaFoldDB" id="A0A372FS14"/>
<dbReference type="Pfam" id="PF08021">
    <property type="entry name" value="FAD_binding_9"/>
    <property type="match status" value="1"/>
</dbReference>
<feature type="domain" description="FAD-binding FR-type" evidence="1">
    <location>
        <begin position="26"/>
        <end position="153"/>
    </location>
</feature>
<dbReference type="Proteomes" id="UP000262621">
    <property type="component" value="Unassembled WGS sequence"/>
</dbReference>
<dbReference type="EMBL" id="QVFU01000054">
    <property type="protein sequence ID" value="RFS43555.1"/>
    <property type="molecule type" value="Genomic_DNA"/>
</dbReference>
<dbReference type="InterPro" id="IPR017938">
    <property type="entry name" value="Riboflavin_synthase-like_b-brl"/>
</dbReference>
<dbReference type="GO" id="GO:0016491">
    <property type="term" value="F:oxidoreductase activity"/>
    <property type="evidence" value="ECO:0007669"/>
    <property type="project" value="InterPro"/>
</dbReference>
<dbReference type="InterPro" id="IPR007037">
    <property type="entry name" value="SIP_rossman_dom"/>
</dbReference>
<dbReference type="Gene3D" id="2.40.30.10">
    <property type="entry name" value="Translation factors"/>
    <property type="match status" value="1"/>
</dbReference>
<evidence type="ECO:0000313" key="2">
    <source>
        <dbReference type="EMBL" id="RFS43555.1"/>
    </source>
</evidence>
<comment type="caution">
    <text evidence="2">The sequence shown here is derived from an EMBL/GenBank/DDBJ whole genome shotgun (WGS) entry which is preliminary data.</text>
</comment>
<dbReference type="InterPro" id="IPR017927">
    <property type="entry name" value="FAD-bd_FR_type"/>
</dbReference>
<evidence type="ECO:0000259" key="1">
    <source>
        <dbReference type="PROSITE" id="PS51384"/>
    </source>
</evidence>
<name>A0A372FS14_9ACTN</name>
<dbReference type="PROSITE" id="PS51384">
    <property type="entry name" value="FAD_FR"/>
    <property type="match status" value="1"/>
</dbReference>
<keyword evidence="3" id="KW-1185">Reference proteome</keyword>
<dbReference type="OrthoDB" id="3211041at2"/>
<dbReference type="Pfam" id="PF04954">
    <property type="entry name" value="SIP"/>
    <property type="match status" value="1"/>
</dbReference>
<dbReference type="PANTHER" id="PTHR30157:SF0">
    <property type="entry name" value="NADPH-DEPENDENT FERRIC-CHELATE REDUCTASE"/>
    <property type="match status" value="1"/>
</dbReference>
<gene>
    <name evidence="2" type="ORF">D0Q02_27180</name>
</gene>
<dbReference type="InterPro" id="IPR039261">
    <property type="entry name" value="FNR_nucleotide-bd"/>
</dbReference>
<dbReference type="CDD" id="cd06193">
    <property type="entry name" value="siderophore_interacting"/>
    <property type="match status" value="1"/>
</dbReference>
<protein>
    <submittedName>
        <fullName evidence="2">Siderophore-interacting protein</fullName>
    </submittedName>
</protein>
<dbReference type="PANTHER" id="PTHR30157">
    <property type="entry name" value="FERRIC REDUCTASE, NADPH-DEPENDENT"/>
    <property type="match status" value="1"/>
</dbReference>
<organism evidence="2 3">
    <name type="scientific">Micromonospora craniellae</name>
    <dbReference type="NCBI Taxonomy" id="2294034"/>
    <lineage>
        <taxon>Bacteria</taxon>
        <taxon>Bacillati</taxon>
        <taxon>Actinomycetota</taxon>
        <taxon>Actinomycetes</taxon>
        <taxon>Micromonosporales</taxon>
        <taxon>Micromonosporaceae</taxon>
        <taxon>Micromonospora</taxon>
    </lineage>
</organism>
<dbReference type="InterPro" id="IPR039374">
    <property type="entry name" value="SIP_fam"/>
</dbReference>
<dbReference type="InterPro" id="IPR013113">
    <property type="entry name" value="SIP_FAD-bd"/>
</dbReference>